<dbReference type="PROSITE" id="PS51257">
    <property type="entry name" value="PROKAR_LIPOPROTEIN"/>
    <property type="match status" value="1"/>
</dbReference>
<keyword evidence="2" id="KW-1185">Reference proteome</keyword>
<dbReference type="Proteomes" id="UP000646484">
    <property type="component" value="Unassembled WGS sequence"/>
</dbReference>
<sequence>MRKRQLAIIPLLVACITMLVTTVLPHHHHGSLICFTATHCIEQQEGNTCQHNHSSNSCEKECEVKQLFETDIIKEHNHGCSCCPELTPEHLLLPLFIIAGENYLSLFPEDTRITPPTFYRERLHAITWSMTSAGRAPPTVLA</sequence>
<organism evidence="1 2">
    <name type="scientific">Butyricimonas hominis</name>
    <dbReference type="NCBI Taxonomy" id="2763032"/>
    <lineage>
        <taxon>Bacteria</taxon>
        <taxon>Pseudomonadati</taxon>
        <taxon>Bacteroidota</taxon>
        <taxon>Bacteroidia</taxon>
        <taxon>Bacteroidales</taxon>
        <taxon>Odoribacteraceae</taxon>
        <taxon>Butyricimonas</taxon>
    </lineage>
</organism>
<dbReference type="Pfam" id="PF20558">
    <property type="entry name" value="DUF6769"/>
    <property type="match status" value="1"/>
</dbReference>
<accession>A0ABR7CVT2</accession>
<proteinExistence type="predicted"/>
<gene>
    <name evidence="1" type="ORF">H8S64_01545</name>
</gene>
<dbReference type="EMBL" id="JACOOH010000001">
    <property type="protein sequence ID" value="MBC5619776.1"/>
    <property type="molecule type" value="Genomic_DNA"/>
</dbReference>
<evidence type="ECO:0008006" key="3">
    <source>
        <dbReference type="Google" id="ProtNLM"/>
    </source>
</evidence>
<evidence type="ECO:0000313" key="1">
    <source>
        <dbReference type="EMBL" id="MBC5619776.1"/>
    </source>
</evidence>
<comment type="caution">
    <text evidence="1">The sequence shown here is derived from an EMBL/GenBank/DDBJ whole genome shotgun (WGS) entry which is preliminary data.</text>
</comment>
<name>A0ABR7CVT2_9BACT</name>
<evidence type="ECO:0000313" key="2">
    <source>
        <dbReference type="Proteomes" id="UP000646484"/>
    </source>
</evidence>
<reference evidence="1 2" key="1">
    <citation type="submission" date="2020-08" db="EMBL/GenBank/DDBJ databases">
        <title>Genome public.</title>
        <authorList>
            <person name="Liu C."/>
            <person name="Sun Q."/>
        </authorList>
    </citation>
    <scope>NUCLEOTIDE SEQUENCE [LARGE SCALE GENOMIC DNA]</scope>
    <source>
        <strain evidence="1 2">NSJ-56</strain>
    </source>
</reference>
<dbReference type="RefSeq" id="WP_186974670.1">
    <property type="nucleotide sequence ID" value="NZ_JACOOH010000001.1"/>
</dbReference>
<protein>
    <recommendedName>
        <fullName evidence="3">Secreted protein</fullName>
    </recommendedName>
</protein>
<dbReference type="InterPro" id="IPR046660">
    <property type="entry name" value="DUF6769"/>
</dbReference>